<comment type="function">
    <text evidence="5">This is one of the proteins that binds to the 5S RNA in the ribosome where it forms part of the central protuberance.</text>
</comment>
<dbReference type="NCBIfam" id="NF004128">
    <property type="entry name" value="PRK05618.1-2"/>
    <property type="match status" value="1"/>
</dbReference>
<dbReference type="InterPro" id="IPR020057">
    <property type="entry name" value="Ribosomal_bL25_b-dom"/>
</dbReference>
<dbReference type="PANTHER" id="PTHR33284">
    <property type="entry name" value="RIBOSOMAL PROTEIN L25/GLN-TRNA SYNTHETASE, ANTI-CODON-BINDING DOMAIN-CONTAINING PROTEIN"/>
    <property type="match status" value="1"/>
</dbReference>
<comment type="similarity">
    <text evidence="5">Belongs to the bacterial ribosomal protein bL25 family. CTC subfamily.</text>
</comment>
<evidence type="ECO:0000256" key="5">
    <source>
        <dbReference type="HAMAP-Rule" id="MF_01334"/>
    </source>
</evidence>
<evidence type="ECO:0000256" key="4">
    <source>
        <dbReference type="ARBA" id="ARBA00023274"/>
    </source>
</evidence>
<name>A0A557QIH6_9RHOO</name>
<feature type="region of interest" description="Disordered" evidence="6">
    <location>
        <begin position="190"/>
        <end position="212"/>
    </location>
</feature>
<feature type="compositionally biased region" description="Gly residues" evidence="6">
    <location>
        <begin position="202"/>
        <end position="212"/>
    </location>
</feature>
<protein>
    <recommendedName>
        <fullName evidence="5">Large ribosomal subunit protein bL25</fullName>
    </recommendedName>
    <alternativeName>
        <fullName evidence="5">General stress protein CTC</fullName>
    </alternativeName>
</protein>
<evidence type="ECO:0000256" key="2">
    <source>
        <dbReference type="ARBA" id="ARBA00022884"/>
    </source>
</evidence>
<dbReference type="Proteomes" id="UP000319502">
    <property type="component" value="Unassembled WGS sequence"/>
</dbReference>
<reference evidence="9 10" key="1">
    <citation type="submission" date="2019-07" db="EMBL/GenBank/DDBJ databases">
        <title>The pathways for chlorine oxyanion respiration interact through the shared metabolite chlorate.</title>
        <authorList>
            <person name="Barnum T.P."/>
            <person name="Cheng Y."/>
            <person name="Hill K.A."/>
            <person name="Lucas L.N."/>
            <person name="Carlson H.K."/>
            <person name="Coates J.D."/>
        </authorList>
    </citation>
    <scope>NUCLEOTIDE SEQUENCE [LARGE SCALE GENOMIC DNA]</scope>
    <source>
        <strain evidence="9 10">SFB-3</strain>
    </source>
</reference>
<comment type="caution">
    <text evidence="9">The sequence shown here is derived from an EMBL/GenBank/DDBJ whole genome shotgun (WGS) entry which is preliminary data.</text>
</comment>
<evidence type="ECO:0000259" key="8">
    <source>
        <dbReference type="Pfam" id="PF14693"/>
    </source>
</evidence>
<dbReference type="NCBIfam" id="NF004612">
    <property type="entry name" value="PRK05943.1"/>
    <property type="match status" value="1"/>
</dbReference>
<dbReference type="InterPro" id="IPR020930">
    <property type="entry name" value="Ribosomal_uL5_bac-type"/>
</dbReference>
<dbReference type="InterPro" id="IPR011035">
    <property type="entry name" value="Ribosomal_bL25/Gln-tRNA_synth"/>
</dbReference>
<dbReference type="Gene3D" id="2.170.120.20">
    <property type="entry name" value="Ribosomal protein L25, beta domain"/>
    <property type="match status" value="1"/>
</dbReference>
<evidence type="ECO:0000313" key="9">
    <source>
        <dbReference type="EMBL" id="TVO52708.1"/>
    </source>
</evidence>
<dbReference type="PANTHER" id="PTHR33284:SF1">
    <property type="entry name" value="RIBOSOMAL PROTEIN L25_GLN-TRNA SYNTHETASE, ANTI-CODON-BINDING DOMAIN-CONTAINING PROTEIN"/>
    <property type="match status" value="1"/>
</dbReference>
<dbReference type="HAMAP" id="MF_01334">
    <property type="entry name" value="Ribosomal_bL25_CTC"/>
    <property type="match status" value="1"/>
</dbReference>
<organism evidence="9 10">
    <name type="scientific">Denitromonas halophila</name>
    <dbReference type="NCBI Taxonomy" id="1629404"/>
    <lineage>
        <taxon>Bacteria</taxon>
        <taxon>Pseudomonadati</taxon>
        <taxon>Pseudomonadota</taxon>
        <taxon>Betaproteobacteria</taxon>
        <taxon>Rhodocyclales</taxon>
        <taxon>Zoogloeaceae</taxon>
        <taxon>Denitromonas</taxon>
    </lineage>
</organism>
<dbReference type="OrthoDB" id="9806411at2"/>
<proteinExistence type="inferred from homology"/>
<dbReference type="NCBIfam" id="TIGR00731">
    <property type="entry name" value="bL25_bact_ctc"/>
    <property type="match status" value="1"/>
</dbReference>
<dbReference type="Pfam" id="PF01386">
    <property type="entry name" value="Ribosomal_L25p"/>
    <property type="match status" value="1"/>
</dbReference>
<dbReference type="GO" id="GO:0006412">
    <property type="term" value="P:translation"/>
    <property type="evidence" value="ECO:0007669"/>
    <property type="project" value="UniProtKB-UniRule"/>
</dbReference>
<keyword evidence="10" id="KW-1185">Reference proteome</keyword>
<sequence length="212" mass="23064">MDIVIKAAKRVEQGSSASRRLRRAGQVPAILFGADQDAVSVTLDHNQMYHLLHKEAFHASILSIDVDGTVERAVLRDAQWHPYKQLVLHMDFMRIKTGVAITMKVPLHFTNEDAAPGLKLQNGIASHILTDVEVSTLPRNLPEFIEVDLTGMNLGDSITIAQLKLPEGVEVIDHGHPDQVVVTILSPQVKEADTEEAEGGEAEVGGGDAAEE</sequence>
<dbReference type="Gene3D" id="2.40.240.10">
    <property type="entry name" value="Ribosomal Protein L25, Chain P"/>
    <property type="match status" value="1"/>
</dbReference>
<evidence type="ECO:0000313" key="10">
    <source>
        <dbReference type="Proteomes" id="UP000319502"/>
    </source>
</evidence>
<keyword evidence="1 5" id="KW-0699">rRNA-binding</keyword>
<dbReference type="HAMAP" id="MF_01336">
    <property type="entry name" value="Ribosomal_bL25"/>
    <property type="match status" value="1"/>
</dbReference>
<dbReference type="Pfam" id="PF14693">
    <property type="entry name" value="Ribosomal_TL5_C"/>
    <property type="match status" value="1"/>
</dbReference>
<dbReference type="GO" id="GO:0003735">
    <property type="term" value="F:structural constituent of ribosome"/>
    <property type="evidence" value="ECO:0007669"/>
    <property type="project" value="InterPro"/>
</dbReference>
<feature type="domain" description="Large ribosomal subunit protein bL25 L25" evidence="7">
    <location>
        <begin position="5"/>
        <end position="92"/>
    </location>
</feature>
<comment type="subunit">
    <text evidence="5">Part of the 50S ribosomal subunit; part of the 5S rRNA/L5/L18/L25 subcomplex. Contacts the 5S rRNA. Binds to the 5S rRNA independently of L5 and L18.</text>
</comment>
<dbReference type="NCBIfam" id="NF004130">
    <property type="entry name" value="PRK05618.1-5"/>
    <property type="match status" value="1"/>
</dbReference>
<dbReference type="InterPro" id="IPR001021">
    <property type="entry name" value="Ribosomal_bL25_long"/>
</dbReference>
<dbReference type="EMBL" id="VMNK01000016">
    <property type="protein sequence ID" value="TVO52708.1"/>
    <property type="molecule type" value="Genomic_DNA"/>
</dbReference>
<keyword evidence="2 5" id="KW-0694">RNA-binding</keyword>
<dbReference type="InterPro" id="IPR029751">
    <property type="entry name" value="Ribosomal_L25_dom"/>
</dbReference>
<feature type="domain" description="Large ribosomal subunit protein bL25 beta" evidence="8">
    <location>
        <begin position="101"/>
        <end position="187"/>
    </location>
</feature>
<dbReference type="GO" id="GO:0022625">
    <property type="term" value="C:cytosolic large ribosomal subunit"/>
    <property type="evidence" value="ECO:0007669"/>
    <property type="project" value="TreeGrafter"/>
</dbReference>
<dbReference type="SUPFAM" id="SSF50715">
    <property type="entry name" value="Ribosomal protein L25-like"/>
    <property type="match status" value="1"/>
</dbReference>
<accession>A0A557QIH6</accession>
<keyword evidence="3 5" id="KW-0689">Ribosomal protein</keyword>
<dbReference type="InterPro" id="IPR020055">
    <property type="entry name" value="Ribosomal_bL25_short"/>
</dbReference>
<dbReference type="GO" id="GO:0008097">
    <property type="term" value="F:5S rRNA binding"/>
    <property type="evidence" value="ECO:0007669"/>
    <property type="project" value="InterPro"/>
</dbReference>
<keyword evidence="4 5" id="KW-0687">Ribonucleoprotein</keyword>
<evidence type="ECO:0000259" key="7">
    <source>
        <dbReference type="Pfam" id="PF01386"/>
    </source>
</evidence>
<gene>
    <name evidence="5" type="primary">rplY</name>
    <name evidence="5" type="synonym">ctc</name>
    <name evidence="9" type="ORF">FHP91_17395</name>
</gene>
<dbReference type="InterPro" id="IPR037121">
    <property type="entry name" value="Ribosomal_bL25_C"/>
</dbReference>
<dbReference type="AlphaFoldDB" id="A0A557QIH6"/>
<evidence type="ECO:0000256" key="1">
    <source>
        <dbReference type="ARBA" id="ARBA00022730"/>
    </source>
</evidence>
<dbReference type="InterPro" id="IPR020056">
    <property type="entry name" value="Rbsml_bL25/Gln-tRNA_synth_N"/>
</dbReference>
<dbReference type="RefSeq" id="WP_144310793.1">
    <property type="nucleotide sequence ID" value="NZ_VMNK01000016.1"/>
</dbReference>
<evidence type="ECO:0000256" key="6">
    <source>
        <dbReference type="SAM" id="MobiDB-lite"/>
    </source>
</evidence>
<evidence type="ECO:0000256" key="3">
    <source>
        <dbReference type="ARBA" id="ARBA00022980"/>
    </source>
</evidence>
<dbReference type="CDD" id="cd00495">
    <property type="entry name" value="Ribosomal_L25_TL5_CTC"/>
    <property type="match status" value="1"/>
</dbReference>